<proteinExistence type="predicted"/>
<sequence>MTREEIEQMPAGREMDGLIAHMVIGAQTQVIESDWRYDSQHMERRPDRPWEHMPYYSTEIGAAWDVVERLDKTAQLCDVTRINGGATYLHHCEVWNTSGEPYHRATADTAPLAICRAALLATLPTTPVPPITPAPDVTRR</sequence>
<protein>
    <recommendedName>
        <fullName evidence="1">Phage ABA sandwich domain-containing protein</fullName>
    </recommendedName>
</protein>
<organism evidence="2 3">
    <name type="scientific">Hymenobacter psychrophilus</name>
    <dbReference type="NCBI Taxonomy" id="651662"/>
    <lineage>
        <taxon>Bacteria</taxon>
        <taxon>Pseudomonadati</taxon>
        <taxon>Bacteroidota</taxon>
        <taxon>Cytophagia</taxon>
        <taxon>Cytophagales</taxon>
        <taxon>Hymenobacteraceae</taxon>
        <taxon>Hymenobacter</taxon>
    </lineage>
</organism>
<dbReference type="Gene3D" id="3.30.2120.10">
    <property type="entry name" value="Bacillus phage protein-like"/>
    <property type="match status" value="1"/>
</dbReference>
<dbReference type="AlphaFoldDB" id="A0A1H3PAD7"/>
<accession>A0A1H3PAD7</accession>
<dbReference type="STRING" id="651662.SAMN04488069_12610"/>
<dbReference type="Proteomes" id="UP000199249">
    <property type="component" value="Unassembled WGS sequence"/>
</dbReference>
<gene>
    <name evidence="2" type="ORF">SAMN04488069_12610</name>
</gene>
<evidence type="ECO:0000313" key="3">
    <source>
        <dbReference type="Proteomes" id="UP000199249"/>
    </source>
</evidence>
<dbReference type="EMBL" id="FNOV01000026">
    <property type="protein sequence ID" value="SDY98057.1"/>
    <property type="molecule type" value="Genomic_DNA"/>
</dbReference>
<dbReference type="InterPro" id="IPR028985">
    <property type="entry name" value="Bacillus_phage_prot-like"/>
</dbReference>
<dbReference type="RefSeq" id="WP_092743891.1">
    <property type="nucleotide sequence ID" value="NZ_FNOV01000026.1"/>
</dbReference>
<evidence type="ECO:0000313" key="2">
    <source>
        <dbReference type="EMBL" id="SDY98057.1"/>
    </source>
</evidence>
<dbReference type="InterPro" id="IPR041270">
    <property type="entry name" value="Phage_ABA_S"/>
</dbReference>
<dbReference type="Pfam" id="PF18066">
    <property type="entry name" value="Phage_ABA_S"/>
    <property type="match status" value="1"/>
</dbReference>
<reference evidence="3" key="1">
    <citation type="submission" date="2016-10" db="EMBL/GenBank/DDBJ databases">
        <authorList>
            <person name="Varghese N."/>
            <person name="Submissions S."/>
        </authorList>
    </citation>
    <scope>NUCLEOTIDE SEQUENCE [LARGE SCALE GENOMIC DNA]</scope>
    <source>
        <strain evidence="3">CGMCC 1.8975</strain>
    </source>
</reference>
<dbReference type="SUPFAM" id="SSF111074">
    <property type="entry name" value="Bacillus phage protein"/>
    <property type="match status" value="1"/>
</dbReference>
<feature type="domain" description="Phage ABA sandwich" evidence="1">
    <location>
        <begin position="18"/>
        <end position="119"/>
    </location>
</feature>
<evidence type="ECO:0000259" key="1">
    <source>
        <dbReference type="Pfam" id="PF18066"/>
    </source>
</evidence>
<keyword evidence="3" id="KW-1185">Reference proteome</keyword>
<dbReference type="OrthoDB" id="2661128at2"/>
<name>A0A1H3PAD7_9BACT</name>